<dbReference type="InterPro" id="IPR001917">
    <property type="entry name" value="Aminotrans_II_pyridoxalP_BS"/>
</dbReference>
<keyword evidence="5 7" id="KW-0663">Pyridoxal phosphate</keyword>
<dbReference type="GO" id="GO:0046513">
    <property type="term" value="P:ceramide biosynthetic process"/>
    <property type="evidence" value="ECO:0007669"/>
    <property type="project" value="TreeGrafter"/>
</dbReference>
<gene>
    <name evidence="10" type="ORF">GMRT_12519</name>
</gene>
<dbReference type="Gene3D" id="3.40.640.10">
    <property type="entry name" value="Type I PLP-dependent aspartate aminotransferase-like (Major domain)"/>
    <property type="match status" value="1"/>
</dbReference>
<evidence type="ECO:0000313" key="10">
    <source>
        <dbReference type="EMBL" id="TNJ28387.1"/>
    </source>
</evidence>
<evidence type="ECO:0000259" key="9">
    <source>
        <dbReference type="Pfam" id="PF00155"/>
    </source>
</evidence>
<dbReference type="InterPro" id="IPR015421">
    <property type="entry name" value="PyrdxlP-dep_Trfase_major"/>
</dbReference>
<dbReference type="InterPro" id="IPR050087">
    <property type="entry name" value="AON_synthase_class-II"/>
</dbReference>
<dbReference type="GO" id="GO:0030170">
    <property type="term" value="F:pyridoxal phosphate binding"/>
    <property type="evidence" value="ECO:0007669"/>
    <property type="project" value="InterPro"/>
</dbReference>
<dbReference type="PANTHER" id="PTHR13693">
    <property type="entry name" value="CLASS II AMINOTRANSFERASE/8-AMINO-7-OXONONANOATE SYNTHASE"/>
    <property type="match status" value="1"/>
</dbReference>
<evidence type="ECO:0000313" key="11">
    <source>
        <dbReference type="Proteomes" id="UP000315496"/>
    </source>
</evidence>
<keyword evidence="4 10" id="KW-0808">Transferase</keyword>
<sequence>MGGGYARFFRTTEYVPPFQWAAAVFVFGSLVLMETLTLLRLRLATRRHRFRIVQKTAESIRSSSHDVYDRNEELEKEASQITGLPPLQYKRRTPDSELAGVRHEIDGRYGQTLKDFQALYFKSSYSRIKTCFHREAVGCPGATIALRQDDGSIVDCINLGSYNYLNFSSTDNHDALEMSINVFGATWCHSGAFVTTQEHVDLETDLATFLGVEACIIHSMGFDTNAMALPCLCGSNTVLLCDSLNHSSLVSGVRYARAVANATVEVFLHDDFEDLTRRLEQYQGRDIIVIVEGLYSMDGDILRLPELLELKERYKFRLFVDEAHSIGALGDHGRGVSDYYGVEGIDIKMGTFTKSFSSVGGYIGGKTELIAQIRERIIHYNASALMPPYCATQIRTALAEIDAGSPRVARLHENSIFFREGLKNVGLTVYGTQGSPVVPVLLYNPVKLKPMAEELRRRGIAAVVVGFPAVPLVTSRIRFCVSAGHTKEQLDEVIKQMEQLSRLYCLRYRMPVFRQLLSGPTENTGK</sequence>
<dbReference type="EMBL" id="VDLU01000002">
    <property type="protein sequence ID" value="TNJ28387.1"/>
    <property type="molecule type" value="Genomic_DNA"/>
</dbReference>
<organism evidence="10 11">
    <name type="scientific">Giardia muris</name>
    <dbReference type="NCBI Taxonomy" id="5742"/>
    <lineage>
        <taxon>Eukaryota</taxon>
        <taxon>Metamonada</taxon>
        <taxon>Diplomonadida</taxon>
        <taxon>Hexamitidae</taxon>
        <taxon>Giardiinae</taxon>
        <taxon>Giardia</taxon>
    </lineage>
</organism>
<name>A0A4Z1T5I2_GIAMU</name>
<dbReference type="Gene3D" id="3.90.1150.10">
    <property type="entry name" value="Aspartate Aminotransferase, domain 1"/>
    <property type="match status" value="1"/>
</dbReference>
<dbReference type="PROSITE" id="PS00599">
    <property type="entry name" value="AA_TRANSFER_CLASS_2"/>
    <property type="match status" value="1"/>
</dbReference>
<dbReference type="EC" id="2.3.1.50" evidence="3"/>
<comment type="caution">
    <text evidence="10">The sequence shown here is derived from an EMBL/GenBank/DDBJ whole genome shotgun (WGS) entry which is preliminary data.</text>
</comment>
<feature type="transmembrane region" description="Helical" evidence="8">
    <location>
        <begin position="20"/>
        <end position="41"/>
    </location>
</feature>
<dbReference type="GO" id="GO:0016020">
    <property type="term" value="C:membrane"/>
    <property type="evidence" value="ECO:0007669"/>
    <property type="project" value="GOC"/>
</dbReference>
<comment type="catalytic activity">
    <reaction evidence="6">
        <text>L-serine + hexadecanoyl-CoA + H(+) = 3-oxosphinganine + CO2 + CoA</text>
        <dbReference type="Rhea" id="RHEA:14761"/>
        <dbReference type="ChEBI" id="CHEBI:15378"/>
        <dbReference type="ChEBI" id="CHEBI:16526"/>
        <dbReference type="ChEBI" id="CHEBI:33384"/>
        <dbReference type="ChEBI" id="CHEBI:57287"/>
        <dbReference type="ChEBI" id="CHEBI:57379"/>
        <dbReference type="ChEBI" id="CHEBI:58299"/>
        <dbReference type="EC" id="2.3.1.50"/>
    </reaction>
</comment>
<protein>
    <recommendedName>
        <fullName evidence="3">serine C-palmitoyltransferase</fullName>
        <ecNumber evidence="3">2.3.1.50</ecNumber>
    </recommendedName>
</protein>
<dbReference type="OrthoDB" id="65434at2759"/>
<dbReference type="PANTHER" id="PTHR13693:SF3">
    <property type="entry name" value="LD36009P"/>
    <property type="match status" value="1"/>
</dbReference>
<comment type="similarity">
    <text evidence="2 7">Belongs to the class-II pyridoxal-phosphate-dependent aminotransferase family.</text>
</comment>
<dbReference type="GO" id="GO:0004758">
    <property type="term" value="F:serine C-palmitoyltransferase activity"/>
    <property type="evidence" value="ECO:0007669"/>
    <property type="project" value="UniProtKB-EC"/>
</dbReference>
<dbReference type="InterPro" id="IPR015424">
    <property type="entry name" value="PyrdxlP-dep_Trfase"/>
</dbReference>
<evidence type="ECO:0000256" key="6">
    <source>
        <dbReference type="ARBA" id="ARBA00048528"/>
    </source>
</evidence>
<evidence type="ECO:0000256" key="7">
    <source>
        <dbReference type="RuleBase" id="RU003693"/>
    </source>
</evidence>
<dbReference type="Pfam" id="PF00155">
    <property type="entry name" value="Aminotran_1_2"/>
    <property type="match status" value="1"/>
</dbReference>
<feature type="domain" description="Aminotransferase class I/classII large" evidence="9">
    <location>
        <begin position="155"/>
        <end position="495"/>
    </location>
</feature>
<dbReference type="VEuPathDB" id="GiardiaDB:GMRT_12519"/>
<reference evidence="10 11" key="1">
    <citation type="submission" date="2019-05" db="EMBL/GenBank/DDBJ databases">
        <title>The compact genome of Giardia muris reveals important steps in the evolution of intestinal protozoan parasites.</title>
        <authorList>
            <person name="Xu F."/>
            <person name="Jimenez-Gonzalez A."/>
            <person name="Einarsson E."/>
            <person name="Astvaldsson A."/>
            <person name="Peirasmaki D."/>
            <person name="Eckmann L."/>
            <person name="Andersson J.O."/>
            <person name="Svard S.G."/>
            <person name="Jerlstrom-Hultqvist J."/>
        </authorList>
    </citation>
    <scope>NUCLEOTIDE SEQUENCE [LARGE SCALE GENOMIC DNA]</scope>
    <source>
        <strain evidence="10 11">Roberts-Thomson</strain>
    </source>
</reference>
<dbReference type="InterPro" id="IPR015422">
    <property type="entry name" value="PyrdxlP-dep_Trfase_small"/>
</dbReference>
<keyword evidence="8" id="KW-0472">Membrane</keyword>
<evidence type="ECO:0000256" key="3">
    <source>
        <dbReference type="ARBA" id="ARBA00013220"/>
    </source>
</evidence>
<dbReference type="AlphaFoldDB" id="A0A4Z1T5I2"/>
<keyword evidence="11" id="KW-1185">Reference proteome</keyword>
<keyword evidence="8" id="KW-1133">Transmembrane helix</keyword>
<evidence type="ECO:0000256" key="2">
    <source>
        <dbReference type="ARBA" id="ARBA00008392"/>
    </source>
</evidence>
<dbReference type="InterPro" id="IPR004839">
    <property type="entry name" value="Aminotransferase_I/II_large"/>
</dbReference>
<comment type="cofactor">
    <cofactor evidence="1 7">
        <name>pyridoxal 5'-phosphate</name>
        <dbReference type="ChEBI" id="CHEBI:597326"/>
    </cofactor>
</comment>
<evidence type="ECO:0000256" key="4">
    <source>
        <dbReference type="ARBA" id="ARBA00022679"/>
    </source>
</evidence>
<dbReference type="Proteomes" id="UP000315496">
    <property type="component" value="Chromosome 2"/>
</dbReference>
<dbReference type="SUPFAM" id="SSF53383">
    <property type="entry name" value="PLP-dependent transferases"/>
    <property type="match status" value="1"/>
</dbReference>
<dbReference type="GO" id="GO:0017059">
    <property type="term" value="C:serine palmitoyltransferase complex"/>
    <property type="evidence" value="ECO:0007669"/>
    <property type="project" value="TreeGrafter"/>
</dbReference>
<evidence type="ECO:0000256" key="5">
    <source>
        <dbReference type="ARBA" id="ARBA00022898"/>
    </source>
</evidence>
<evidence type="ECO:0000256" key="8">
    <source>
        <dbReference type="SAM" id="Phobius"/>
    </source>
</evidence>
<accession>A0A4Z1T5I2</accession>
<keyword evidence="8" id="KW-0812">Transmembrane</keyword>
<evidence type="ECO:0000256" key="1">
    <source>
        <dbReference type="ARBA" id="ARBA00001933"/>
    </source>
</evidence>
<proteinExistence type="inferred from homology"/>
<dbReference type="GO" id="GO:0046512">
    <property type="term" value="P:sphingosine biosynthetic process"/>
    <property type="evidence" value="ECO:0007669"/>
    <property type="project" value="TreeGrafter"/>
</dbReference>